<gene>
    <name evidence="1" type="ORF">LCGC14_2371140</name>
</gene>
<dbReference type="AlphaFoldDB" id="A0A0F9C3R1"/>
<dbReference type="EMBL" id="LAZR01034953">
    <property type="protein sequence ID" value="KKL28840.1"/>
    <property type="molecule type" value="Genomic_DNA"/>
</dbReference>
<reference evidence="1" key="1">
    <citation type="journal article" date="2015" name="Nature">
        <title>Complex archaea that bridge the gap between prokaryotes and eukaryotes.</title>
        <authorList>
            <person name="Spang A."/>
            <person name="Saw J.H."/>
            <person name="Jorgensen S.L."/>
            <person name="Zaremba-Niedzwiedzka K."/>
            <person name="Martijn J."/>
            <person name="Lind A.E."/>
            <person name="van Eijk R."/>
            <person name="Schleper C."/>
            <person name="Guy L."/>
            <person name="Ettema T.J."/>
        </authorList>
    </citation>
    <scope>NUCLEOTIDE SEQUENCE</scope>
</reference>
<accession>A0A0F9C3R1</accession>
<name>A0A0F9C3R1_9ZZZZ</name>
<feature type="non-terminal residue" evidence="1">
    <location>
        <position position="94"/>
    </location>
</feature>
<comment type="caution">
    <text evidence="1">The sequence shown here is derived from an EMBL/GenBank/DDBJ whole genome shotgun (WGS) entry which is preliminary data.</text>
</comment>
<protein>
    <submittedName>
        <fullName evidence="1">Uncharacterized protein</fullName>
    </submittedName>
</protein>
<organism evidence="1">
    <name type="scientific">marine sediment metagenome</name>
    <dbReference type="NCBI Taxonomy" id="412755"/>
    <lineage>
        <taxon>unclassified sequences</taxon>
        <taxon>metagenomes</taxon>
        <taxon>ecological metagenomes</taxon>
    </lineage>
</organism>
<proteinExistence type="predicted"/>
<evidence type="ECO:0000313" key="1">
    <source>
        <dbReference type="EMBL" id="KKL28840.1"/>
    </source>
</evidence>
<sequence length="94" mass="11167">MLDSYVGGDKREFLREAHTDKPEEEVLSHGVLSLDIDDKDLVRVLNMKQREAESFYDSINLANRRIDMNDYWKGKQIDRNMLYSWQVPYIDNVI</sequence>